<dbReference type="Pfam" id="PF02872">
    <property type="entry name" value="5_nucleotid_C"/>
    <property type="match status" value="1"/>
</dbReference>
<dbReference type="PANTHER" id="PTHR11575:SF24">
    <property type="entry name" value="5'-NUCLEOTIDASE"/>
    <property type="match status" value="1"/>
</dbReference>
<dbReference type="PRINTS" id="PR01607">
    <property type="entry name" value="APYRASEFAMLY"/>
</dbReference>
<reference evidence="5" key="1">
    <citation type="journal article" date="2022" name="Cell">
        <title>Design, construction, and in vivo augmentation of a complex gut microbiome.</title>
        <authorList>
            <person name="Cheng A.G."/>
            <person name="Ho P.Y."/>
            <person name="Aranda-Diaz A."/>
            <person name="Jain S."/>
            <person name="Yu F.B."/>
            <person name="Meng X."/>
            <person name="Wang M."/>
            <person name="Iakiviak M."/>
            <person name="Nagashima K."/>
            <person name="Zhao A."/>
            <person name="Murugkar P."/>
            <person name="Patil A."/>
            <person name="Atabakhsh K."/>
            <person name="Weakley A."/>
            <person name="Yan J."/>
            <person name="Brumbaugh A.R."/>
            <person name="Higginbottom S."/>
            <person name="Dimas A."/>
            <person name="Shiver A.L."/>
            <person name="Deutschbauer A."/>
            <person name="Neff N."/>
            <person name="Sonnenburg J.L."/>
            <person name="Huang K.C."/>
            <person name="Fischbach M.A."/>
        </authorList>
    </citation>
    <scope>NUCLEOTIDE SEQUENCE</scope>
    <source>
        <strain evidence="5">DSM 19829</strain>
    </source>
</reference>
<dbReference type="InterPro" id="IPR006179">
    <property type="entry name" value="5_nucleotidase/apyrase"/>
</dbReference>
<dbReference type="SUPFAM" id="SSF55816">
    <property type="entry name" value="5'-nucleotidase (syn. UDP-sugar hydrolase), C-terminal domain"/>
    <property type="match status" value="1"/>
</dbReference>
<dbReference type="PANTHER" id="PTHR11575">
    <property type="entry name" value="5'-NUCLEOTIDASE-RELATED"/>
    <property type="match status" value="1"/>
</dbReference>
<dbReference type="EMBL" id="CP102290">
    <property type="protein sequence ID" value="UWP59310.1"/>
    <property type="molecule type" value="Genomic_DNA"/>
</dbReference>
<dbReference type="SUPFAM" id="SSF56300">
    <property type="entry name" value="Metallo-dependent phosphatases"/>
    <property type="match status" value="1"/>
</dbReference>
<gene>
    <name evidence="5" type="ORF">NQ502_18430</name>
</gene>
<dbReference type="Pfam" id="PF00149">
    <property type="entry name" value="Metallophos"/>
    <property type="match status" value="1"/>
</dbReference>
<dbReference type="InterPro" id="IPR029052">
    <property type="entry name" value="Metallo-depent_PP-like"/>
</dbReference>
<dbReference type="InterPro" id="IPR008334">
    <property type="entry name" value="5'-Nucleotdase_C"/>
</dbReference>
<protein>
    <submittedName>
        <fullName evidence="5">Bifunctional metallophosphatase/5'-nucleotidase</fullName>
    </submittedName>
</protein>
<dbReference type="InterPro" id="IPR036907">
    <property type="entry name" value="5'-Nucleotdase_C_sf"/>
</dbReference>
<organism evidence="5 6">
    <name type="scientific">Ruminococcus gauvreauii</name>
    <dbReference type="NCBI Taxonomy" id="438033"/>
    <lineage>
        <taxon>Bacteria</taxon>
        <taxon>Bacillati</taxon>
        <taxon>Bacillota</taxon>
        <taxon>Clostridia</taxon>
        <taxon>Eubacteriales</taxon>
        <taxon>Oscillospiraceae</taxon>
        <taxon>Ruminococcus</taxon>
    </lineage>
</organism>
<evidence type="ECO:0000256" key="1">
    <source>
        <dbReference type="ARBA" id="ARBA00022729"/>
    </source>
</evidence>
<keyword evidence="2" id="KW-0547">Nucleotide-binding</keyword>
<dbReference type="Gene3D" id="3.90.780.10">
    <property type="entry name" value="5'-Nucleotidase, C-terminal domain"/>
    <property type="match status" value="1"/>
</dbReference>
<feature type="domain" description="5'-Nucleotidase C-terminal" evidence="4">
    <location>
        <begin position="321"/>
        <end position="478"/>
    </location>
</feature>
<dbReference type="Proteomes" id="UP001060164">
    <property type="component" value="Chromosome"/>
</dbReference>
<evidence type="ECO:0000259" key="4">
    <source>
        <dbReference type="Pfam" id="PF02872"/>
    </source>
</evidence>
<dbReference type="RefSeq" id="WP_049898056.1">
    <property type="nucleotide sequence ID" value="NZ_CABLBR010000006.1"/>
</dbReference>
<evidence type="ECO:0000313" key="5">
    <source>
        <dbReference type="EMBL" id="UWP59310.1"/>
    </source>
</evidence>
<evidence type="ECO:0000256" key="2">
    <source>
        <dbReference type="RuleBase" id="RU362119"/>
    </source>
</evidence>
<dbReference type="CDD" id="cd00845">
    <property type="entry name" value="MPP_UshA_N_like"/>
    <property type="match status" value="1"/>
</dbReference>
<keyword evidence="1" id="KW-0732">Signal</keyword>
<feature type="domain" description="Calcineurin-like phosphoesterase" evidence="3">
    <location>
        <begin position="11"/>
        <end position="221"/>
    </location>
</feature>
<dbReference type="InterPro" id="IPR004843">
    <property type="entry name" value="Calcineurin-like_PHP"/>
</dbReference>
<keyword evidence="6" id="KW-1185">Reference proteome</keyword>
<name>A0ABY5VFM8_9FIRM</name>
<accession>A0ABY5VFM8</accession>
<evidence type="ECO:0000259" key="3">
    <source>
        <dbReference type="Pfam" id="PF00149"/>
    </source>
</evidence>
<comment type="similarity">
    <text evidence="2">Belongs to the 5'-nucleotidase family.</text>
</comment>
<proteinExistence type="inferred from homology"/>
<sequence length="544" mass="60013">MENQKSCNTVILYSNDVHCAAEGFAKLAAYRCQMEEAGHDVILADAGDAIQGEAIGALTKGKAIVQIMNAVGYDAAVPGNHEFDYGLDVFLQLAEYEAEFPYLSANFTDLKNNSRIFAPYRIMTGGSRKIALIGICTPETYTKSTPGYFKDCDGAYRYTFCEEKLYDVVQQAVNDVREAGAQTVVVLGHLGIEGITEGWRSVDVIANTAGIDVFIDGHSHQRIPFIRQRDKEDRDVLLTSAGENLDHFGKIIIRHDGSAVSELICAESVDPAESKQALAAYNAVKRITERYLKVTSGLDEVTGFSEVSLVAYDICTGDRVVRNCETNLGDFVADAYRACSCADVALVNGGRIRASIRAGIVTRRHMSEVNPWNNEMCVIRISGQQVLDALEHGARMNPGECGGFLQSSGLTYEIDLQIRESPVVTDEKDMFLYVDSRKSRRVKNVRINGRKIEPDKMYTVVGSCYMLLDAGDGFTMFAGAKVLQREELPSDTEMLVSYLKRNLRGSIPKDRYQNIFGSGRIIFRGRESGYEMQAARGTAAAYYG</sequence>
<dbReference type="Gene3D" id="3.60.21.10">
    <property type="match status" value="1"/>
</dbReference>
<evidence type="ECO:0000313" key="6">
    <source>
        <dbReference type="Proteomes" id="UP001060164"/>
    </source>
</evidence>
<keyword evidence="2" id="KW-0378">Hydrolase</keyword>